<reference evidence="1 2" key="1">
    <citation type="submission" date="2023-03" db="EMBL/GenBank/DDBJ databases">
        <title>Genome insight into feeding habits of ladybird beetles.</title>
        <authorList>
            <person name="Li H.-S."/>
            <person name="Huang Y.-H."/>
            <person name="Pang H."/>
        </authorList>
    </citation>
    <scope>NUCLEOTIDE SEQUENCE [LARGE SCALE GENOMIC DNA]</scope>
    <source>
        <strain evidence="1">SYSU_2023b</strain>
        <tissue evidence="1">Whole body</tissue>
    </source>
</reference>
<dbReference type="AlphaFoldDB" id="A0AAW1UUN2"/>
<dbReference type="EMBL" id="JARQZJ010000094">
    <property type="protein sequence ID" value="KAK9884848.1"/>
    <property type="molecule type" value="Genomic_DNA"/>
</dbReference>
<evidence type="ECO:0000313" key="2">
    <source>
        <dbReference type="Proteomes" id="UP001431783"/>
    </source>
</evidence>
<accession>A0AAW1UUN2</accession>
<protein>
    <submittedName>
        <fullName evidence="1">Uncharacterized protein</fullName>
    </submittedName>
</protein>
<proteinExistence type="predicted"/>
<comment type="caution">
    <text evidence="1">The sequence shown here is derived from an EMBL/GenBank/DDBJ whole genome shotgun (WGS) entry which is preliminary data.</text>
</comment>
<dbReference type="Proteomes" id="UP001431783">
    <property type="component" value="Unassembled WGS sequence"/>
</dbReference>
<evidence type="ECO:0000313" key="1">
    <source>
        <dbReference type="EMBL" id="KAK9884848.1"/>
    </source>
</evidence>
<organism evidence="1 2">
    <name type="scientific">Henosepilachna vigintioctopunctata</name>
    <dbReference type="NCBI Taxonomy" id="420089"/>
    <lineage>
        <taxon>Eukaryota</taxon>
        <taxon>Metazoa</taxon>
        <taxon>Ecdysozoa</taxon>
        <taxon>Arthropoda</taxon>
        <taxon>Hexapoda</taxon>
        <taxon>Insecta</taxon>
        <taxon>Pterygota</taxon>
        <taxon>Neoptera</taxon>
        <taxon>Endopterygota</taxon>
        <taxon>Coleoptera</taxon>
        <taxon>Polyphaga</taxon>
        <taxon>Cucujiformia</taxon>
        <taxon>Coccinelloidea</taxon>
        <taxon>Coccinellidae</taxon>
        <taxon>Epilachninae</taxon>
        <taxon>Epilachnini</taxon>
        <taxon>Henosepilachna</taxon>
    </lineage>
</organism>
<keyword evidence="2" id="KW-1185">Reference proteome</keyword>
<sequence>MAYKTSDVVFDGSVIEFSDTVKNLGVVFDSGLSFREHTIKTLSKGYATLKYLYSFKNFISSPIKWKITCSLIMSLFNYCSPLYFTLSTKAMQSRVQKLQNS</sequence>
<gene>
    <name evidence="1" type="ORF">WA026_009074</name>
</gene>
<name>A0AAW1UUN2_9CUCU</name>